<evidence type="ECO:0000256" key="4">
    <source>
        <dbReference type="ARBA" id="ARBA00022912"/>
    </source>
</evidence>
<dbReference type="eggNOG" id="KOG4457">
    <property type="taxonomic scope" value="Eukaryota"/>
</dbReference>
<dbReference type="VEuPathDB" id="VectorBase:RPRC002115"/>
<dbReference type="STRING" id="13249.T1HDJ5"/>
<dbReference type="PANTHER" id="PTHR45848:SF4">
    <property type="entry name" value="DUAL SPECIFICITY PROTEIN PHOSPHATASE 12"/>
    <property type="match status" value="1"/>
</dbReference>
<dbReference type="EC" id="3.1.3.48" evidence="2"/>
<dbReference type="GO" id="GO:0004725">
    <property type="term" value="F:protein tyrosine phosphatase activity"/>
    <property type="evidence" value="ECO:0007669"/>
    <property type="project" value="UniProtKB-EC"/>
</dbReference>
<sequence length="414" mass="47503">MENLEKQISKKQNAILLREDFDAGPSNLDRIEPGLWLGNLTAAMDLEILEQIKCNHILTVDSCPLPKNMSVLPGIKTKFIQKQIKDSRVKSKRKYVCPNAGFEAQLKLYETMHCSIEENNWQYILFRLRIAAAKVRQVKILPTECMSVIKPDPALITVRPDPLVYRCCKCRRIVASARNILPHEIGRRMSWKRPFFDPQKAAASGPNEEHNEKGGEQKVEHKLCNQIYFVEPLAWMKTVAHSEQGQLNCPKCDSKLGSFSWIMATYLISSYIKFAIGGGFFKTTLVFMIRGIYHYVKQIALLRAVGHIRFAYVKLDVLKITMHKEDNTVKLRWRIRGISGLKVMFLFWKFKVWNMKETLGSQDTWYDGFSTFHVGNDGKIFKHVVDKVVPESNSTVTANPQIGSVGDYPFKQNL</sequence>
<dbReference type="HOGENOM" id="CLU_664511_0_0_1"/>
<evidence type="ECO:0000256" key="2">
    <source>
        <dbReference type="ARBA" id="ARBA00013064"/>
    </source>
</evidence>
<comment type="similarity">
    <text evidence="1">Belongs to the protein-tyrosine phosphatase family. Non-receptor class dual specificity subfamily.</text>
</comment>
<keyword evidence="4" id="KW-0904">Protein phosphatase</keyword>
<dbReference type="Proteomes" id="UP000015103">
    <property type="component" value="Unassembled WGS sequence"/>
</dbReference>
<dbReference type="InParanoid" id="T1HDJ5"/>
<reference evidence="5" key="1">
    <citation type="submission" date="2015-05" db="UniProtKB">
        <authorList>
            <consortium name="EnsemblMetazoa"/>
        </authorList>
    </citation>
    <scope>IDENTIFICATION</scope>
</reference>
<dbReference type="Pfam" id="PF10184">
    <property type="entry name" value="DUF2358"/>
    <property type="match status" value="1"/>
</dbReference>
<protein>
    <recommendedName>
        <fullName evidence="2">protein-tyrosine-phosphatase</fullName>
        <ecNumber evidence="2">3.1.3.48</ecNumber>
    </recommendedName>
</protein>
<evidence type="ECO:0000256" key="1">
    <source>
        <dbReference type="ARBA" id="ARBA00008601"/>
    </source>
</evidence>
<dbReference type="FunCoup" id="T1HDJ5">
    <property type="interactions" value="1689"/>
</dbReference>
<dbReference type="eggNOG" id="KOG1716">
    <property type="taxonomic scope" value="Eukaryota"/>
</dbReference>
<dbReference type="EMBL" id="ACPB03006250">
    <property type="status" value="NOT_ANNOTATED_CDS"/>
    <property type="molecule type" value="Genomic_DNA"/>
</dbReference>
<dbReference type="GO" id="GO:0005634">
    <property type="term" value="C:nucleus"/>
    <property type="evidence" value="ECO:0007669"/>
    <property type="project" value="TreeGrafter"/>
</dbReference>
<dbReference type="PANTHER" id="PTHR45848">
    <property type="entry name" value="DUAL SPECIFICITY PROTEIN PHOSPHATASE 12 FAMILY MEMBER"/>
    <property type="match status" value="1"/>
</dbReference>
<organism evidence="5 6">
    <name type="scientific">Rhodnius prolixus</name>
    <name type="common">Triatomid bug</name>
    <dbReference type="NCBI Taxonomy" id="13249"/>
    <lineage>
        <taxon>Eukaryota</taxon>
        <taxon>Metazoa</taxon>
        <taxon>Ecdysozoa</taxon>
        <taxon>Arthropoda</taxon>
        <taxon>Hexapoda</taxon>
        <taxon>Insecta</taxon>
        <taxon>Pterygota</taxon>
        <taxon>Neoptera</taxon>
        <taxon>Paraneoptera</taxon>
        <taxon>Hemiptera</taxon>
        <taxon>Heteroptera</taxon>
        <taxon>Panheteroptera</taxon>
        <taxon>Cimicomorpha</taxon>
        <taxon>Reduviidae</taxon>
        <taxon>Triatominae</taxon>
        <taxon>Rhodnius</taxon>
    </lineage>
</organism>
<evidence type="ECO:0000313" key="5">
    <source>
        <dbReference type="EnsemblMetazoa" id="RPRC002115-PA"/>
    </source>
</evidence>
<evidence type="ECO:0000313" key="6">
    <source>
        <dbReference type="Proteomes" id="UP000015103"/>
    </source>
</evidence>
<dbReference type="AlphaFoldDB" id="T1HDJ5"/>
<dbReference type="InterPro" id="IPR029021">
    <property type="entry name" value="Prot-tyrosine_phosphatase-like"/>
</dbReference>
<keyword evidence="6" id="KW-1185">Reference proteome</keyword>
<accession>T1HDJ5</accession>
<dbReference type="InterPro" id="IPR018790">
    <property type="entry name" value="DUF2358"/>
</dbReference>
<evidence type="ECO:0000256" key="3">
    <source>
        <dbReference type="ARBA" id="ARBA00022801"/>
    </source>
</evidence>
<dbReference type="Gene3D" id="3.90.190.10">
    <property type="entry name" value="Protein tyrosine phosphatase superfamily"/>
    <property type="match status" value="1"/>
</dbReference>
<name>T1HDJ5_RHOPR</name>
<keyword evidence="3" id="KW-0378">Hydrolase</keyword>
<dbReference type="EnsemblMetazoa" id="RPRC002115-RA">
    <property type="protein sequence ID" value="RPRC002115-PA"/>
    <property type="gene ID" value="RPRC002115"/>
</dbReference>
<proteinExistence type="inferred from homology"/>
<dbReference type="GO" id="GO:0008138">
    <property type="term" value="F:protein tyrosine/serine/threonine phosphatase activity"/>
    <property type="evidence" value="ECO:0007669"/>
    <property type="project" value="TreeGrafter"/>
</dbReference>